<dbReference type="Proteomes" id="UP000006882">
    <property type="component" value="Chromosome G1"/>
</dbReference>
<keyword evidence="3" id="KW-0813">Transport</keyword>
<comment type="subcellular location">
    <subcellularLocation>
        <location evidence="1">Membrane</location>
        <topology evidence="1">Multi-pass membrane protein</topology>
    </subcellularLocation>
</comment>
<gene>
    <name evidence="15" type="ORF">PRUPE_1G400700</name>
</gene>
<keyword evidence="11" id="KW-0407">Ion channel</keyword>
<dbReference type="SUPFAM" id="SSF53850">
    <property type="entry name" value="Periplasmic binding protein-like II"/>
    <property type="match status" value="1"/>
</dbReference>
<dbReference type="Gramene" id="ONI33022">
    <property type="protein sequence ID" value="ONI33022"/>
    <property type="gene ID" value="PRUPE_1G400700"/>
</dbReference>
<accession>A0A251RAI9</accession>
<dbReference type="PANTHER" id="PTHR34836:SF1">
    <property type="entry name" value="OS09G0428600 PROTEIN"/>
    <property type="match status" value="1"/>
</dbReference>
<evidence type="ECO:0000256" key="13">
    <source>
        <dbReference type="SAM" id="Phobius"/>
    </source>
</evidence>
<reference evidence="15 16" key="1">
    <citation type="journal article" date="2013" name="Nat. Genet.">
        <title>The high-quality draft genome of peach (Prunus persica) identifies unique patterns of genetic diversity, domestication and genome evolution.</title>
        <authorList>
            <consortium name="International Peach Genome Initiative"/>
            <person name="Verde I."/>
            <person name="Abbott A.G."/>
            <person name="Scalabrin S."/>
            <person name="Jung S."/>
            <person name="Shu S."/>
            <person name="Marroni F."/>
            <person name="Zhebentyayeva T."/>
            <person name="Dettori M.T."/>
            <person name="Grimwood J."/>
            <person name="Cattonaro F."/>
            <person name="Zuccolo A."/>
            <person name="Rossini L."/>
            <person name="Jenkins J."/>
            <person name="Vendramin E."/>
            <person name="Meisel L.A."/>
            <person name="Decroocq V."/>
            <person name="Sosinski B."/>
            <person name="Prochnik S."/>
            <person name="Mitros T."/>
            <person name="Policriti A."/>
            <person name="Cipriani G."/>
            <person name="Dondini L."/>
            <person name="Ficklin S."/>
            <person name="Goodstein D.M."/>
            <person name="Xuan P."/>
            <person name="Del Fabbro C."/>
            <person name="Aramini V."/>
            <person name="Copetti D."/>
            <person name="Gonzalez S."/>
            <person name="Horner D.S."/>
            <person name="Falchi R."/>
            <person name="Lucas S."/>
            <person name="Mica E."/>
            <person name="Maldonado J."/>
            <person name="Lazzari B."/>
            <person name="Bielenberg D."/>
            <person name="Pirona R."/>
            <person name="Miculan M."/>
            <person name="Barakat A."/>
            <person name="Testolin R."/>
            <person name="Stella A."/>
            <person name="Tartarini S."/>
            <person name="Tonutti P."/>
            <person name="Arus P."/>
            <person name="Orellana A."/>
            <person name="Wells C."/>
            <person name="Main D."/>
            <person name="Vizzotto G."/>
            <person name="Silva H."/>
            <person name="Salamini F."/>
            <person name="Schmutz J."/>
            <person name="Morgante M."/>
            <person name="Rokhsar D.S."/>
        </authorList>
    </citation>
    <scope>NUCLEOTIDE SEQUENCE [LARGE SCALE GENOMIC DNA]</scope>
    <source>
        <strain evidence="16">cv. Nemared</strain>
    </source>
</reference>
<comment type="function">
    <text evidence="12">Glutamate-gated receptor that probably acts as a non-selective cation channel. May be involved in light-signal transduction and calcium homeostasis via the regulation of calcium influx into cells.</text>
</comment>
<dbReference type="FunFam" id="3.40.190.10:FF:000217">
    <property type="entry name" value="Glutamate receptor"/>
    <property type="match status" value="1"/>
</dbReference>
<keyword evidence="9" id="KW-0325">Glycoprotein</keyword>
<name>A0A251RAI9_PRUPE</name>
<evidence type="ECO:0000256" key="10">
    <source>
        <dbReference type="ARBA" id="ARBA00023286"/>
    </source>
</evidence>
<dbReference type="InterPro" id="IPR015683">
    <property type="entry name" value="Ionotropic_Glu_rcpt"/>
</dbReference>
<keyword evidence="16" id="KW-1185">Reference proteome</keyword>
<dbReference type="InterPro" id="IPR001828">
    <property type="entry name" value="ANF_lig-bd_rcpt"/>
</dbReference>
<keyword evidence="4 13" id="KW-0812">Transmembrane</keyword>
<evidence type="ECO:0000256" key="7">
    <source>
        <dbReference type="ARBA" id="ARBA00023136"/>
    </source>
</evidence>
<dbReference type="GO" id="GO:0038023">
    <property type="term" value="F:signaling receptor activity"/>
    <property type="evidence" value="ECO:0000318"/>
    <property type="project" value="GO_Central"/>
</dbReference>
<evidence type="ECO:0000313" key="16">
    <source>
        <dbReference type="Proteomes" id="UP000006882"/>
    </source>
</evidence>
<feature type="domain" description="Ionotropic glutamate receptor C-terminal" evidence="14">
    <location>
        <begin position="197"/>
        <end position="418"/>
    </location>
</feature>
<keyword evidence="8" id="KW-0675">Receptor</keyword>
<dbReference type="InterPro" id="IPR028082">
    <property type="entry name" value="Peripla_BP_I"/>
</dbReference>
<feature type="transmembrane region" description="Helical" evidence="13">
    <location>
        <begin position="440"/>
        <end position="464"/>
    </location>
</feature>
<evidence type="ECO:0000256" key="12">
    <source>
        <dbReference type="ARBA" id="ARBA00049638"/>
    </source>
</evidence>
<evidence type="ECO:0000256" key="8">
    <source>
        <dbReference type="ARBA" id="ARBA00023170"/>
    </source>
</evidence>
<keyword evidence="5 13" id="KW-1133">Transmembrane helix</keyword>
<dbReference type="AlphaFoldDB" id="A0A251RAI9"/>
<evidence type="ECO:0000313" key="15">
    <source>
        <dbReference type="EMBL" id="ONI33022.1"/>
    </source>
</evidence>
<evidence type="ECO:0000256" key="3">
    <source>
        <dbReference type="ARBA" id="ARBA00022448"/>
    </source>
</evidence>
<dbReference type="SUPFAM" id="SSF53822">
    <property type="entry name" value="Periplasmic binding protein-like I"/>
    <property type="match status" value="1"/>
</dbReference>
<evidence type="ECO:0000256" key="4">
    <source>
        <dbReference type="ARBA" id="ARBA00022692"/>
    </source>
</evidence>
<dbReference type="PANTHER" id="PTHR34836">
    <property type="entry name" value="OS06G0188250 PROTEIN"/>
    <property type="match status" value="1"/>
</dbReference>
<dbReference type="InterPro" id="IPR001320">
    <property type="entry name" value="Iontro_rcpt_C"/>
</dbReference>
<dbReference type="GO" id="GO:0015276">
    <property type="term" value="F:ligand-gated monoatomic ion channel activity"/>
    <property type="evidence" value="ECO:0000318"/>
    <property type="project" value="GO_Central"/>
</dbReference>
<evidence type="ECO:0000256" key="11">
    <source>
        <dbReference type="ARBA" id="ARBA00023303"/>
    </source>
</evidence>
<evidence type="ECO:0000256" key="9">
    <source>
        <dbReference type="ARBA" id="ARBA00023180"/>
    </source>
</evidence>
<proteinExistence type="predicted"/>
<dbReference type="SMART" id="SM00079">
    <property type="entry name" value="PBPe"/>
    <property type="match status" value="1"/>
</dbReference>
<keyword evidence="6" id="KW-0406">Ion transport</keyword>
<dbReference type="eggNOG" id="KOG1052">
    <property type="taxonomic scope" value="Eukaryota"/>
</dbReference>
<dbReference type="Gene3D" id="3.40.50.2300">
    <property type="match status" value="2"/>
</dbReference>
<evidence type="ECO:0000259" key="14">
    <source>
        <dbReference type="SMART" id="SM00079"/>
    </source>
</evidence>
<keyword evidence="10" id="KW-1071">Ligand-gated ion channel</keyword>
<evidence type="ECO:0000256" key="2">
    <source>
        <dbReference type="ARBA" id="ARBA00011095"/>
    </source>
</evidence>
<protein>
    <recommendedName>
        <fullName evidence="14">Ionotropic glutamate receptor C-terminal domain-containing protein</fullName>
    </recommendedName>
</protein>
<organism evidence="15 16">
    <name type="scientific">Prunus persica</name>
    <name type="common">Peach</name>
    <name type="synonym">Amygdalus persica</name>
    <dbReference type="NCBI Taxonomy" id="3760"/>
    <lineage>
        <taxon>Eukaryota</taxon>
        <taxon>Viridiplantae</taxon>
        <taxon>Streptophyta</taxon>
        <taxon>Embryophyta</taxon>
        <taxon>Tracheophyta</taxon>
        <taxon>Spermatophyta</taxon>
        <taxon>Magnoliopsida</taxon>
        <taxon>eudicotyledons</taxon>
        <taxon>Gunneridae</taxon>
        <taxon>Pentapetalae</taxon>
        <taxon>rosids</taxon>
        <taxon>fabids</taxon>
        <taxon>Rosales</taxon>
        <taxon>Rosaceae</taxon>
        <taxon>Amygdaloideae</taxon>
        <taxon>Amygdaleae</taxon>
        <taxon>Prunus</taxon>
    </lineage>
</organism>
<keyword evidence="7 13" id="KW-0472">Membrane</keyword>
<sequence length="532" mass="59899">MTENKTIIPTIIPVNVGVVLDDLHSWEDIWWSCIKMALKDFYASHVHYKTRLVLHSRDAKKNVVHAAAADTALDLIKNEQVQAIIGPVTSMETTFVINFGDQAYVPIISFSATSPSLHFEAPTLSNLHKMTHPKEVVPIYIDTPYGEDRFSLMPYKRLMPASPTKSVISPTATVDQITAELYKLQTTQTGVFVVHMTIELCSKLFTKAKEIGMMPHGYTFKIFLPFALPFDFIPFAKPDGTSAGSYDDLCYQVYLGKFDAVVGDTTTTSLASLYTFQQLQPSVTDIKDLVTKEESIGYLNNSYVYDILKHVGFDDSKIKGFRTMWEIDEALSKGSRKGGVAAVVDQTPNMKLSVAKYCSKYTMIGPIFKTDGFGFVRSLPSLYNTSILPFLIKEIDKPMRSMTGTERILDTEKKWFKEGRNCQDLNSPKVSSNSLGLESFWVLFLISGVASTLALIIFIASFIYRHRHILMHPADSEASTWRNILTMLKTFNEKDLTRRTFKLTSQSQDAVKASPSNISPQIVLCFMKRKRH</sequence>
<evidence type="ECO:0000256" key="6">
    <source>
        <dbReference type="ARBA" id="ARBA00023065"/>
    </source>
</evidence>
<dbReference type="GO" id="GO:0005886">
    <property type="term" value="C:plasma membrane"/>
    <property type="evidence" value="ECO:0000318"/>
    <property type="project" value="GO_Central"/>
</dbReference>
<dbReference type="Pfam" id="PF01094">
    <property type="entry name" value="ANF_receptor"/>
    <property type="match status" value="1"/>
</dbReference>
<evidence type="ECO:0000256" key="1">
    <source>
        <dbReference type="ARBA" id="ARBA00004141"/>
    </source>
</evidence>
<evidence type="ECO:0000256" key="5">
    <source>
        <dbReference type="ARBA" id="ARBA00022989"/>
    </source>
</evidence>
<dbReference type="EMBL" id="CM007651">
    <property type="protein sequence ID" value="ONI33022.1"/>
    <property type="molecule type" value="Genomic_DNA"/>
</dbReference>
<comment type="subunit">
    <text evidence="2">May form heteromers.</text>
</comment>